<protein>
    <recommendedName>
        <fullName evidence="4">DUF11 domain-containing protein</fullName>
    </recommendedName>
</protein>
<dbReference type="RefSeq" id="WP_380082500.1">
    <property type="nucleotide sequence ID" value="NZ_JBHSWD010000001.1"/>
</dbReference>
<evidence type="ECO:0000256" key="1">
    <source>
        <dbReference type="SAM" id="MobiDB-lite"/>
    </source>
</evidence>
<organism evidence="2 3">
    <name type="scientific">Deinococcus lacus</name>
    <dbReference type="NCBI Taxonomy" id="392561"/>
    <lineage>
        <taxon>Bacteria</taxon>
        <taxon>Thermotogati</taxon>
        <taxon>Deinococcota</taxon>
        <taxon>Deinococci</taxon>
        <taxon>Deinococcales</taxon>
        <taxon>Deinococcaceae</taxon>
        <taxon>Deinococcus</taxon>
    </lineage>
</organism>
<dbReference type="Proteomes" id="UP001596297">
    <property type="component" value="Unassembled WGS sequence"/>
</dbReference>
<evidence type="ECO:0000313" key="2">
    <source>
        <dbReference type="EMBL" id="MFC6591496.1"/>
    </source>
</evidence>
<proteinExistence type="predicted"/>
<keyword evidence="3" id="KW-1185">Reference proteome</keyword>
<feature type="region of interest" description="Disordered" evidence="1">
    <location>
        <begin position="329"/>
        <end position="349"/>
    </location>
</feature>
<comment type="caution">
    <text evidence="2">The sequence shown here is derived from an EMBL/GenBank/DDBJ whole genome shotgun (WGS) entry which is preliminary data.</text>
</comment>
<gene>
    <name evidence="2" type="ORF">ACFP81_05365</name>
</gene>
<name>A0ABW1YB15_9DEIO</name>
<sequence length="349" mass="35321">MLKRRPFSGSVPALPAPLPRPGAAPGRLALALLGCWLLAAPAQAITRVASTLHSDGSGPFDPSAGPGFDTGPNNGVVRTNDTLTYNVSVTANGTESGIIITLTLPLVGGEPAALWPQVPAYCVAGSALSADGRTLTCALAPLGSPGSQTATDVLFTARVLGTVPNGTVLPAPTITVTAPGTVPAPSSVPAPVTVSAAPFYDVVVQMSYNGNPQAYGFSAASGPANEAGFFSRPMVGLVARHPNGHGRKGVEALSTAQPVRLTLNLPDSTLLDNYHTGTAPYGTPAAAPDFQDGCGSPGSQPSLESGAASTFMTACRTWGLFRRATPTQYPTAGSATPCIPLATPRSRLN</sequence>
<accession>A0ABW1YB15</accession>
<dbReference type="EMBL" id="JBHSWD010000001">
    <property type="protein sequence ID" value="MFC6591496.1"/>
    <property type="molecule type" value="Genomic_DNA"/>
</dbReference>
<evidence type="ECO:0008006" key="4">
    <source>
        <dbReference type="Google" id="ProtNLM"/>
    </source>
</evidence>
<evidence type="ECO:0000313" key="3">
    <source>
        <dbReference type="Proteomes" id="UP001596297"/>
    </source>
</evidence>
<reference evidence="3" key="1">
    <citation type="journal article" date="2019" name="Int. J. Syst. Evol. Microbiol.">
        <title>The Global Catalogue of Microorganisms (GCM) 10K type strain sequencing project: providing services to taxonomists for standard genome sequencing and annotation.</title>
        <authorList>
            <consortium name="The Broad Institute Genomics Platform"/>
            <consortium name="The Broad Institute Genome Sequencing Center for Infectious Disease"/>
            <person name="Wu L."/>
            <person name="Ma J."/>
        </authorList>
    </citation>
    <scope>NUCLEOTIDE SEQUENCE [LARGE SCALE GENOMIC DNA]</scope>
    <source>
        <strain evidence="3">CGMCC 1.15772</strain>
    </source>
</reference>